<protein>
    <submittedName>
        <fullName evidence="2">Uncharacterized protein</fullName>
    </submittedName>
</protein>
<dbReference type="OrthoDB" id="2390164at2"/>
<evidence type="ECO:0000313" key="1">
    <source>
        <dbReference type="EMBL" id="GED68607.1"/>
    </source>
</evidence>
<reference evidence="2" key="2">
    <citation type="submission" date="2015-07" db="EMBL/GenBank/DDBJ databases">
        <title>MeaNS - Measles Nucleotide Surveillance Program.</title>
        <authorList>
            <person name="Tran T."/>
            <person name="Druce J."/>
        </authorList>
    </citation>
    <scope>NUCLEOTIDE SEQUENCE</scope>
    <source>
        <strain evidence="2">DSM 9887</strain>
    </source>
</reference>
<keyword evidence="4" id="KW-1185">Reference proteome</keyword>
<reference evidence="3" key="1">
    <citation type="submission" date="2015-07" db="EMBL/GenBank/DDBJ databases">
        <title>Genome sequencing project for genomic taxonomy and phylogenomics of Bacillus-like bacteria.</title>
        <authorList>
            <person name="Liu B."/>
            <person name="Wang J."/>
            <person name="Zhu Y."/>
            <person name="Liu G."/>
            <person name="Chen Q."/>
            <person name="Chen Z."/>
            <person name="Lan J."/>
            <person name="Che J."/>
            <person name="Ge C."/>
            <person name="Shi H."/>
            <person name="Pan Z."/>
            <person name="Liu X."/>
        </authorList>
    </citation>
    <scope>NUCLEOTIDE SEQUENCE [LARGE SCALE GENOMIC DNA]</scope>
    <source>
        <strain evidence="3">DSM 9887</strain>
    </source>
</reference>
<evidence type="ECO:0000313" key="3">
    <source>
        <dbReference type="Proteomes" id="UP000036834"/>
    </source>
</evidence>
<organism evidence="2 3">
    <name type="scientific">Brevibacillus reuszeri</name>
    <dbReference type="NCBI Taxonomy" id="54915"/>
    <lineage>
        <taxon>Bacteria</taxon>
        <taxon>Bacillati</taxon>
        <taxon>Bacillota</taxon>
        <taxon>Bacilli</taxon>
        <taxon>Bacillales</taxon>
        <taxon>Paenibacillaceae</taxon>
        <taxon>Brevibacillus</taxon>
    </lineage>
</organism>
<sequence>MKRITFWVILFVLIVVGLFTVKLEAAPSPATRVILEHTYQTYITPPCYEAAQKTNNIAEATLQKAEEANYKPESSCTESSLQPAKQPIAYVIAEKLGLGNSQWDW</sequence>
<proteinExistence type="predicted"/>
<dbReference type="Proteomes" id="UP000036834">
    <property type="component" value="Unassembled WGS sequence"/>
</dbReference>
<dbReference type="PATRIC" id="fig|54915.3.peg.5184"/>
<accession>A0A0K9YPB4</accession>
<evidence type="ECO:0000313" key="2">
    <source>
        <dbReference type="EMBL" id="KNB70020.1"/>
    </source>
</evidence>
<dbReference type="RefSeq" id="WP_049742062.1">
    <property type="nucleotide sequence ID" value="NZ_BJON01000009.1"/>
</dbReference>
<dbReference type="EMBL" id="BJON01000009">
    <property type="protein sequence ID" value="GED68607.1"/>
    <property type="molecule type" value="Genomic_DNA"/>
</dbReference>
<dbReference type="Proteomes" id="UP000319578">
    <property type="component" value="Unassembled WGS sequence"/>
</dbReference>
<reference evidence="1 4" key="3">
    <citation type="submission" date="2019-06" db="EMBL/GenBank/DDBJ databases">
        <title>Whole genome shotgun sequence of Brevibacillus reuszeri NBRC 15719.</title>
        <authorList>
            <person name="Hosoyama A."/>
            <person name="Uohara A."/>
            <person name="Ohji S."/>
            <person name="Ichikawa N."/>
        </authorList>
    </citation>
    <scope>NUCLEOTIDE SEQUENCE [LARGE SCALE GENOMIC DNA]</scope>
    <source>
        <strain evidence="1 4">NBRC 15719</strain>
    </source>
</reference>
<comment type="caution">
    <text evidence="2">The sequence shown here is derived from an EMBL/GenBank/DDBJ whole genome shotgun (WGS) entry which is preliminary data.</text>
</comment>
<name>A0A0K9YPB4_9BACL</name>
<dbReference type="AlphaFoldDB" id="A0A0K9YPB4"/>
<gene>
    <name evidence="2" type="ORF">ADS79_29815</name>
    <name evidence="1" type="ORF">BRE01_23090</name>
</gene>
<dbReference type="EMBL" id="LGIQ01000011">
    <property type="protein sequence ID" value="KNB70020.1"/>
    <property type="molecule type" value="Genomic_DNA"/>
</dbReference>
<evidence type="ECO:0000313" key="4">
    <source>
        <dbReference type="Proteomes" id="UP000319578"/>
    </source>
</evidence>